<keyword evidence="5" id="KW-1185">Reference proteome</keyword>
<dbReference type="InterPro" id="IPR012349">
    <property type="entry name" value="Split_barrel_FMN-bd"/>
</dbReference>
<dbReference type="GO" id="GO:0005886">
    <property type="term" value="C:plasma membrane"/>
    <property type="evidence" value="ECO:0007669"/>
    <property type="project" value="TreeGrafter"/>
</dbReference>
<accession>A0A5S4FCA9</accession>
<evidence type="ECO:0000313" key="4">
    <source>
        <dbReference type="EMBL" id="TMR15796.1"/>
    </source>
</evidence>
<name>A0A5S4FCA9_9ACTN</name>
<dbReference type="PANTHER" id="PTHR39428:SF3">
    <property type="entry name" value="DEAZAFLAVIN-DEPENDENT NITROREDUCTASE"/>
    <property type="match status" value="1"/>
</dbReference>
<sequence>MDFDQADALNQAIRLLSLRHRARAAALLAPLGLHPGQEALLLELVRAGPMIQAQLSEALGCEPPSVTLMTRKLEATGHIRRRPAPSDKRASIVELTDSGKALADQVKQLWCALAEETVTGLPAETVAELPGILNTLTGNVDTRRPAPVRRHALVAESRRAGQVDQGTALTGDYEPSASGWVRKHVEQIVRTGTTDGVTINGLPTVLMTYRGAKTGKVRKTPVMRVEHEGRYAAVASLGGAPTNPQWYAGLVAEPVIELQDGAVTREYRAREVFGDEKALWWRRAVDAYPDYADYQRKTDRQIPVFVLEPVSGSTPAGDVTED</sequence>
<dbReference type="Pfam" id="PF04075">
    <property type="entry name" value="F420H2_quin_red"/>
    <property type="match status" value="1"/>
</dbReference>
<dbReference type="RefSeq" id="WP_138668857.1">
    <property type="nucleotide sequence ID" value="NZ_VCKY01000096.1"/>
</dbReference>
<dbReference type="InterPro" id="IPR036390">
    <property type="entry name" value="WH_DNA-bd_sf"/>
</dbReference>
<evidence type="ECO:0000259" key="3">
    <source>
        <dbReference type="PROSITE" id="PS50995"/>
    </source>
</evidence>
<dbReference type="GO" id="GO:0070967">
    <property type="term" value="F:coenzyme F420 binding"/>
    <property type="evidence" value="ECO:0007669"/>
    <property type="project" value="TreeGrafter"/>
</dbReference>
<dbReference type="OrthoDB" id="8225825at2"/>
<dbReference type="Gene3D" id="2.30.110.10">
    <property type="entry name" value="Electron Transport, Fmn-binding Protein, Chain A"/>
    <property type="match status" value="1"/>
</dbReference>
<dbReference type="PROSITE" id="PS50995">
    <property type="entry name" value="HTH_MARR_2"/>
    <property type="match status" value="1"/>
</dbReference>
<dbReference type="PANTHER" id="PTHR39428">
    <property type="entry name" value="F420H(2)-DEPENDENT QUINONE REDUCTASE RV1261C"/>
    <property type="match status" value="1"/>
</dbReference>
<comment type="similarity">
    <text evidence="1">Belongs to the F420H(2)-dependent quinone reductase family.</text>
</comment>
<dbReference type="Gene3D" id="1.10.10.10">
    <property type="entry name" value="Winged helix-like DNA-binding domain superfamily/Winged helix DNA-binding domain"/>
    <property type="match status" value="1"/>
</dbReference>
<dbReference type="InterPro" id="IPR000835">
    <property type="entry name" value="HTH_MarR-typ"/>
</dbReference>
<dbReference type="SMART" id="SM00347">
    <property type="entry name" value="HTH_MARR"/>
    <property type="match status" value="1"/>
</dbReference>
<dbReference type="SUPFAM" id="SSF46785">
    <property type="entry name" value="Winged helix' DNA-binding domain"/>
    <property type="match status" value="1"/>
</dbReference>
<organism evidence="4 5">
    <name type="scientific">Nonomuraea turkmeniaca</name>
    <dbReference type="NCBI Taxonomy" id="103838"/>
    <lineage>
        <taxon>Bacteria</taxon>
        <taxon>Bacillati</taxon>
        <taxon>Actinomycetota</taxon>
        <taxon>Actinomycetes</taxon>
        <taxon>Streptosporangiales</taxon>
        <taxon>Streptosporangiaceae</taxon>
        <taxon>Nonomuraea</taxon>
    </lineage>
</organism>
<dbReference type="Pfam" id="PF01047">
    <property type="entry name" value="MarR"/>
    <property type="match status" value="1"/>
</dbReference>
<dbReference type="GO" id="GO:0003700">
    <property type="term" value="F:DNA-binding transcription factor activity"/>
    <property type="evidence" value="ECO:0007669"/>
    <property type="project" value="InterPro"/>
</dbReference>
<dbReference type="Proteomes" id="UP000309128">
    <property type="component" value="Unassembled WGS sequence"/>
</dbReference>
<dbReference type="InterPro" id="IPR004378">
    <property type="entry name" value="F420H2_quin_Rdtase"/>
</dbReference>
<dbReference type="AlphaFoldDB" id="A0A5S4FCA9"/>
<dbReference type="EMBL" id="VCKY01000096">
    <property type="protein sequence ID" value="TMR15796.1"/>
    <property type="molecule type" value="Genomic_DNA"/>
</dbReference>
<evidence type="ECO:0000313" key="5">
    <source>
        <dbReference type="Proteomes" id="UP000309128"/>
    </source>
</evidence>
<dbReference type="PRINTS" id="PR00598">
    <property type="entry name" value="HTHMARR"/>
</dbReference>
<evidence type="ECO:0000256" key="1">
    <source>
        <dbReference type="ARBA" id="ARBA00008710"/>
    </source>
</evidence>
<dbReference type="GO" id="GO:0016491">
    <property type="term" value="F:oxidoreductase activity"/>
    <property type="evidence" value="ECO:0007669"/>
    <property type="project" value="InterPro"/>
</dbReference>
<comment type="caution">
    <text evidence="4">The sequence shown here is derived from an EMBL/GenBank/DDBJ whole genome shotgun (WGS) entry which is preliminary data.</text>
</comment>
<feature type="domain" description="HTH marR-type" evidence="3">
    <location>
        <begin position="6"/>
        <end position="138"/>
    </location>
</feature>
<dbReference type="NCBIfam" id="TIGR00026">
    <property type="entry name" value="hi_GC_TIGR00026"/>
    <property type="match status" value="1"/>
</dbReference>
<gene>
    <name evidence="4" type="ORF">ETD86_26390</name>
</gene>
<evidence type="ECO:0000256" key="2">
    <source>
        <dbReference type="ARBA" id="ARBA00049106"/>
    </source>
</evidence>
<protein>
    <submittedName>
        <fullName evidence="4">Nitroreductase family deazaflavin-dependent oxidoreductase</fullName>
    </submittedName>
</protein>
<comment type="catalytic activity">
    <reaction evidence="2">
        <text>oxidized coenzyme F420-(gamma-L-Glu)(n) + a quinol + H(+) = reduced coenzyme F420-(gamma-L-Glu)(n) + a quinone</text>
        <dbReference type="Rhea" id="RHEA:39663"/>
        <dbReference type="Rhea" id="RHEA-COMP:12939"/>
        <dbReference type="Rhea" id="RHEA-COMP:14378"/>
        <dbReference type="ChEBI" id="CHEBI:15378"/>
        <dbReference type="ChEBI" id="CHEBI:24646"/>
        <dbReference type="ChEBI" id="CHEBI:132124"/>
        <dbReference type="ChEBI" id="CHEBI:133980"/>
        <dbReference type="ChEBI" id="CHEBI:139511"/>
    </reaction>
</comment>
<dbReference type="InterPro" id="IPR036388">
    <property type="entry name" value="WH-like_DNA-bd_sf"/>
</dbReference>
<reference evidence="4 5" key="1">
    <citation type="submission" date="2019-05" db="EMBL/GenBank/DDBJ databases">
        <title>Draft genome sequence of Nonomuraea turkmeniaca DSM 43926.</title>
        <authorList>
            <person name="Saricaoglu S."/>
            <person name="Isik K."/>
        </authorList>
    </citation>
    <scope>NUCLEOTIDE SEQUENCE [LARGE SCALE GENOMIC DNA]</scope>
    <source>
        <strain evidence="4 5">DSM 43926</strain>
    </source>
</reference>
<proteinExistence type="inferred from homology"/>